<accession>A0ABX8SKI4</accession>
<organism evidence="3 4">
    <name type="scientific">Tessaracoccus palaemonis</name>
    <dbReference type="NCBI Taxonomy" id="2829499"/>
    <lineage>
        <taxon>Bacteria</taxon>
        <taxon>Bacillati</taxon>
        <taxon>Actinomycetota</taxon>
        <taxon>Actinomycetes</taxon>
        <taxon>Propionibacteriales</taxon>
        <taxon>Propionibacteriaceae</taxon>
        <taxon>Tessaracoccus</taxon>
    </lineage>
</organism>
<sequence length="563" mass="58917">MKRLLAAMTAVVVLTLVGCATLPTSGPVEEVPLSAQPPGIDVAPEPPADGVLPGRLVEGFLQAMADPSDDYAVARQYLTGDAARVWEPTSAVIYNGSVSSDNNSAGIDGQLLGRLDSGGHYTAANDTFTFDFGVVEENGQWRIGTPPAGLLLSSYIFDRYYSLVSLYYMARAGTHVVPEAIHLPETLVTPTSVVLALLEGPSPTIELNVTNAIPASVGLGPERATIDAQGVVTVDLTGLSDDLSTDARRRLGAQLIWSLTSVARMTGLVVTVDGMPYALPGATADGVLELSGQQGYQVLSRGSSPDLYGVRQGVAGQLSEAGDLIPISPRPDEVSEVAISLDGVSLAYVDTDRTRLLTGSSGGELTSVETGLTNLRHPQYVLGTLYVLGDEDGIPRIAEVDRSGTVEMLDLDLPNGAVLAGFAVSPTQARLALVVQTASERSLGVVGLLPDGTSTTPWVKLELVSSTGQELTDVHAVAWQAELSLAVLATGASIRSVYTTEVDGSLIEDLGPVSTDVDDISAMARLGGGNVAIRTGLGVVWRYEARTRWTRVADEISAISYSS</sequence>
<dbReference type="SMART" id="SM00909">
    <property type="entry name" value="Germane"/>
    <property type="match status" value="1"/>
</dbReference>
<feature type="chain" id="PRO_5045934416" evidence="1">
    <location>
        <begin position="21"/>
        <end position="563"/>
    </location>
</feature>
<gene>
    <name evidence="3" type="ORF">KDB89_07885</name>
</gene>
<reference evidence="3 4" key="1">
    <citation type="submission" date="2021-07" db="EMBL/GenBank/DDBJ databases">
        <title>complete genome sequencing of Tessaracoccus sp.J1M15.</title>
        <authorList>
            <person name="Bae J.-W."/>
            <person name="Kim D.-y."/>
        </authorList>
    </citation>
    <scope>NUCLEOTIDE SEQUENCE [LARGE SCALE GENOMIC DNA]</scope>
    <source>
        <strain evidence="3 4">J1M15</strain>
    </source>
</reference>
<feature type="domain" description="GerMN" evidence="2">
    <location>
        <begin position="190"/>
        <end position="281"/>
    </location>
</feature>
<dbReference type="PROSITE" id="PS51257">
    <property type="entry name" value="PROKAR_LIPOPROTEIN"/>
    <property type="match status" value="1"/>
</dbReference>
<dbReference type="RefSeq" id="WP_219079929.1">
    <property type="nucleotide sequence ID" value="NZ_CP079216.1"/>
</dbReference>
<dbReference type="InterPro" id="IPR059026">
    <property type="entry name" value="LpqB_N"/>
</dbReference>
<dbReference type="InterPro" id="IPR019606">
    <property type="entry name" value="GerMN"/>
</dbReference>
<evidence type="ECO:0000313" key="4">
    <source>
        <dbReference type="Proteomes" id="UP000824504"/>
    </source>
</evidence>
<protein>
    <submittedName>
        <fullName evidence="3">GerMN domain-containing protein</fullName>
    </submittedName>
</protein>
<name>A0ABX8SKI4_9ACTN</name>
<keyword evidence="4" id="KW-1185">Reference proteome</keyword>
<evidence type="ECO:0000259" key="2">
    <source>
        <dbReference type="SMART" id="SM00909"/>
    </source>
</evidence>
<dbReference type="Proteomes" id="UP000824504">
    <property type="component" value="Chromosome"/>
</dbReference>
<dbReference type="Pfam" id="PF10646">
    <property type="entry name" value="Germane"/>
    <property type="match status" value="1"/>
</dbReference>
<evidence type="ECO:0000256" key="1">
    <source>
        <dbReference type="SAM" id="SignalP"/>
    </source>
</evidence>
<evidence type="ECO:0000313" key="3">
    <source>
        <dbReference type="EMBL" id="QXT61724.1"/>
    </source>
</evidence>
<dbReference type="EMBL" id="CP079216">
    <property type="protein sequence ID" value="QXT61724.1"/>
    <property type="molecule type" value="Genomic_DNA"/>
</dbReference>
<feature type="signal peptide" evidence="1">
    <location>
        <begin position="1"/>
        <end position="20"/>
    </location>
</feature>
<keyword evidence="1" id="KW-0732">Signal</keyword>
<dbReference type="Pfam" id="PF25976">
    <property type="entry name" value="LpqB_N"/>
    <property type="match status" value="1"/>
</dbReference>
<proteinExistence type="predicted"/>